<evidence type="ECO:0000313" key="13">
    <source>
        <dbReference type="EMBL" id="MCD8472398.1"/>
    </source>
</evidence>
<dbReference type="EC" id="2.7.1.180" evidence="3 12"/>
<dbReference type="GeneID" id="68901417"/>
<keyword evidence="14" id="KW-1185">Reference proteome</keyword>
<dbReference type="GO" id="GO:0016740">
    <property type="term" value="F:transferase activity"/>
    <property type="evidence" value="ECO:0007669"/>
    <property type="project" value="UniProtKB-KW"/>
</dbReference>
<evidence type="ECO:0000313" key="14">
    <source>
        <dbReference type="Proteomes" id="UP001430701"/>
    </source>
</evidence>
<dbReference type="Gene3D" id="3.10.520.10">
    <property type="entry name" value="ApbE-like domains"/>
    <property type="match status" value="1"/>
</dbReference>
<evidence type="ECO:0000256" key="5">
    <source>
        <dbReference type="ARBA" id="ARBA00022630"/>
    </source>
</evidence>
<organism evidence="13 14">
    <name type="scientific">Xylella taiwanensis</name>
    <dbReference type="NCBI Taxonomy" id="1444770"/>
    <lineage>
        <taxon>Bacteria</taxon>
        <taxon>Pseudomonadati</taxon>
        <taxon>Pseudomonadota</taxon>
        <taxon>Gammaproteobacteria</taxon>
        <taxon>Lysobacterales</taxon>
        <taxon>Lysobacteraceae</taxon>
        <taxon>Xylella</taxon>
    </lineage>
</organism>
<evidence type="ECO:0000256" key="3">
    <source>
        <dbReference type="ARBA" id="ARBA00011955"/>
    </source>
</evidence>
<evidence type="ECO:0000256" key="6">
    <source>
        <dbReference type="ARBA" id="ARBA00022679"/>
    </source>
</evidence>
<evidence type="ECO:0000256" key="9">
    <source>
        <dbReference type="ARBA" id="ARBA00022842"/>
    </source>
</evidence>
<keyword evidence="5 12" id="KW-0285">Flavoprotein</keyword>
<dbReference type="Proteomes" id="UP001430701">
    <property type="component" value="Unassembled WGS sequence"/>
</dbReference>
<dbReference type="Pfam" id="PF02424">
    <property type="entry name" value="ApbE"/>
    <property type="match status" value="1"/>
</dbReference>
<evidence type="ECO:0000256" key="4">
    <source>
        <dbReference type="ARBA" id="ARBA00016337"/>
    </source>
</evidence>
<evidence type="ECO:0000256" key="11">
    <source>
        <dbReference type="ARBA" id="ARBA00048540"/>
    </source>
</evidence>
<evidence type="ECO:0000256" key="8">
    <source>
        <dbReference type="ARBA" id="ARBA00022827"/>
    </source>
</evidence>
<reference evidence="13" key="1">
    <citation type="submission" date="2021-11" db="EMBL/GenBank/DDBJ databases">
        <title>Genome sequence of Xylella taiwanensis PLS432.</title>
        <authorList>
            <person name="Weng L.-W."/>
            <person name="Su C.-C."/>
            <person name="Tsai C.-W."/>
            <person name="Kuo C.-H."/>
        </authorList>
    </citation>
    <scope>NUCLEOTIDE SEQUENCE</scope>
    <source>
        <strain evidence="13">PLS432</strain>
    </source>
</reference>
<dbReference type="RefSeq" id="WP_038270413.1">
    <property type="nucleotide sequence ID" value="NZ_CP053627.1"/>
</dbReference>
<evidence type="ECO:0000256" key="10">
    <source>
        <dbReference type="ARBA" id="ARBA00031306"/>
    </source>
</evidence>
<sequence>MNISDLDLATLGGYTMGTTWSVKLVAPRQLDLHPLHTAIQARLDQIVAAMSTWEPNSTISRFNHAPAGSWHVLPNDFDLVLRTALEIATISNGAFDPTVGPLVTLWGFGAHGGNHQQIPTPEAIALATARVGWQHLVRTTDGRWLQPGGTELDLSAIAKGYGVDAVTATLHTQGVKHALVDIGGELYGYGHKPDGTPWSVLVEPDLTDKVNNVLPPCILELNGLAVATSGDRWHHFEHEGQRYTHTIDPQQGTPLPRAPAMVTMIAVSAMHADAWTTALSALGREAGLALAEALGLAVRYLEHDNGTLTAYYSPAFNRLLHKP</sequence>
<dbReference type="PANTHER" id="PTHR30040">
    <property type="entry name" value="THIAMINE BIOSYNTHESIS LIPOPROTEIN APBE"/>
    <property type="match status" value="1"/>
</dbReference>
<dbReference type="InterPro" id="IPR003374">
    <property type="entry name" value="ApbE-like_sf"/>
</dbReference>
<keyword evidence="9 12" id="KW-0460">Magnesium</keyword>
<keyword evidence="7 12" id="KW-0479">Metal-binding</keyword>
<evidence type="ECO:0000256" key="1">
    <source>
        <dbReference type="ARBA" id="ARBA00001946"/>
    </source>
</evidence>
<comment type="similarity">
    <text evidence="2 12">Belongs to the ApbE family.</text>
</comment>
<proteinExistence type="inferred from homology"/>
<dbReference type="PANTHER" id="PTHR30040:SF2">
    <property type="entry name" value="FAD:PROTEIN FMN TRANSFERASE"/>
    <property type="match status" value="1"/>
</dbReference>
<dbReference type="PIRSF" id="PIRSF006268">
    <property type="entry name" value="ApbE"/>
    <property type="match status" value="1"/>
</dbReference>
<name>A0ABS8TU28_9GAMM</name>
<dbReference type="EMBL" id="JAJPPU010000001">
    <property type="protein sequence ID" value="MCD8472398.1"/>
    <property type="molecule type" value="Genomic_DNA"/>
</dbReference>
<comment type="caution">
    <text evidence="13">The sequence shown here is derived from an EMBL/GenBank/DDBJ whole genome shotgun (WGS) entry which is preliminary data.</text>
</comment>
<gene>
    <name evidence="13" type="ORF">LPH55_02645</name>
</gene>
<dbReference type="InterPro" id="IPR024932">
    <property type="entry name" value="ApbE"/>
</dbReference>
<comment type="cofactor">
    <cofactor evidence="1">
        <name>Mg(2+)</name>
        <dbReference type="ChEBI" id="CHEBI:18420"/>
    </cofactor>
</comment>
<accession>A0ABS8TU28</accession>
<comment type="catalytic activity">
    <reaction evidence="11 12">
        <text>L-threonyl-[protein] + FAD = FMN-L-threonyl-[protein] + AMP + H(+)</text>
        <dbReference type="Rhea" id="RHEA:36847"/>
        <dbReference type="Rhea" id="RHEA-COMP:11060"/>
        <dbReference type="Rhea" id="RHEA-COMP:11061"/>
        <dbReference type="ChEBI" id="CHEBI:15378"/>
        <dbReference type="ChEBI" id="CHEBI:30013"/>
        <dbReference type="ChEBI" id="CHEBI:57692"/>
        <dbReference type="ChEBI" id="CHEBI:74257"/>
        <dbReference type="ChEBI" id="CHEBI:456215"/>
        <dbReference type="EC" id="2.7.1.180"/>
    </reaction>
</comment>
<keyword evidence="6 12" id="KW-0808">Transferase</keyword>
<evidence type="ECO:0000256" key="2">
    <source>
        <dbReference type="ARBA" id="ARBA00008282"/>
    </source>
</evidence>
<evidence type="ECO:0000256" key="7">
    <source>
        <dbReference type="ARBA" id="ARBA00022723"/>
    </source>
</evidence>
<evidence type="ECO:0000256" key="12">
    <source>
        <dbReference type="PIRNR" id="PIRNR006268"/>
    </source>
</evidence>
<keyword evidence="8 12" id="KW-0274">FAD</keyword>
<protein>
    <recommendedName>
        <fullName evidence="4 12">FAD:protein FMN transferase</fullName>
        <ecNumber evidence="3 12">2.7.1.180</ecNumber>
    </recommendedName>
    <alternativeName>
        <fullName evidence="10 12">Flavin transferase</fullName>
    </alternativeName>
</protein>
<dbReference type="SUPFAM" id="SSF143631">
    <property type="entry name" value="ApbE-like"/>
    <property type="match status" value="1"/>
</dbReference>